<dbReference type="Pfam" id="PF04978">
    <property type="entry name" value="MST"/>
    <property type="match status" value="1"/>
</dbReference>
<dbReference type="InParanoid" id="A0A3N1HLC9"/>
<organism evidence="1 2">
    <name type="scientific">Pseudokineococcus lusitanus</name>
    <dbReference type="NCBI Taxonomy" id="763993"/>
    <lineage>
        <taxon>Bacteria</taxon>
        <taxon>Bacillati</taxon>
        <taxon>Actinomycetota</taxon>
        <taxon>Actinomycetes</taxon>
        <taxon>Kineosporiales</taxon>
        <taxon>Kineosporiaceae</taxon>
        <taxon>Pseudokineococcus</taxon>
    </lineage>
</organism>
<reference evidence="1 2" key="1">
    <citation type="journal article" date="2015" name="Stand. Genomic Sci.">
        <title>Genomic Encyclopedia of Bacterial and Archaeal Type Strains, Phase III: the genomes of soil and plant-associated and newly described type strains.</title>
        <authorList>
            <person name="Whitman W.B."/>
            <person name="Woyke T."/>
            <person name="Klenk H.P."/>
            <person name="Zhou Y."/>
            <person name="Lilburn T.G."/>
            <person name="Beck B.J."/>
            <person name="De Vos P."/>
            <person name="Vandamme P."/>
            <person name="Eisen J.A."/>
            <person name="Garrity G."/>
            <person name="Hugenholtz P."/>
            <person name="Kyrpides N.C."/>
        </authorList>
    </citation>
    <scope>NUCLEOTIDE SEQUENCE [LARGE SCALE GENOMIC DNA]</scope>
    <source>
        <strain evidence="1 2">CECT 7306</strain>
    </source>
</reference>
<dbReference type="AlphaFoldDB" id="A0A3N1HLC9"/>
<dbReference type="NCBIfam" id="NF047843">
    <property type="entry name" value="MST_Rv0443"/>
    <property type="match status" value="1"/>
</dbReference>
<dbReference type="SUPFAM" id="SSF109854">
    <property type="entry name" value="DinB/YfiT-like putative metalloenzymes"/>
    <property type="match status" value="1"/>
</dbReference>
<keyword evidence="2" id="KW-1185">Reference proteome</keyword>
<dbReference type="Gene3D" id="1.20.120.450">
    <property type="entry name" value="dinb family like domain"/>
    <property type="match status" value="1"/>
</dbReference>
<dbReference type="InterPro" id="IPR007061">
    <property type="entry name" value="MST-like"/>
</dbReference>
<sequence length="182" mass="19182">MPTVAGMDVATLLQEVLGRARELAPGVVEGLSVEELATPPAEGANTIAWLVWHQARVMDDHLADAAGRRQVWHEAGEGPAGSWREAFALDLPAGDTGYGHDADDVARVRASADLLAGYADAVGARAHEVVGALDAEALDRVVDEGWDPPVTYGVRLASVASDCLQHLGQAAYVRGLLDRRDG</sequence>
<protein>
    <submittedName>
        <fullName evidence="1">Uncharacterized protein DUF664</fullName>
    </submittedName>
</protein>
<proteinExistence type="predicted"/>
<comment type="caution">
    <text evidence="1">The sequence shown here is derived from an EMBL/GenBank/DDBJ whole genome shotgun (WGS) entry which is preliminary data.</text>
</comment>
<dbReference type="Proteomes" id="UP000276232">
    <property type="component" value="Unassembled WGS sequence"/>
</dbReference>
<gene>
    <name evidence="1" type="ORF">EDC03_1936</name>
</gene>
<evidence type="ECO:0000313" key="2">
    <source>
        <dbReference type="Proteomes" id="UP000276232"/>
    </source>
</evidence>
<evidence type="ECO:0000313" key="1">
    <source>
        <dbReference type="EMBL" id="ROP43333.1"/>
    </source>
</evidence>
<dbReference type="EMBL" id="RJKN01000004">
    <property type="protein sequence ID" value="ROP43333.1"/>
    <property type="molecule type" value="Genomic_DNA"/>
</dbReference>
<name>A0A3N1HLC9_9ACTN</name>
<accession>A0A3N1HLC9</accession>
<dbReference type="InterPro" id="IPR034660">
    <property type="entry name" value="DinB/YfiT-like"/>
</dbReference>